<sequence length="318" mass="34337">MELLAAGQYLLHVMSGSPVLCGIKNAEGRSFKELPYNRAHYVGEEFFAAVAKTHQAGKQLKFQALLDTTLLPLCGGLAAPHDGGIGLCSHHTLTSAPGPARYQCHCLELEVRKLECSACTFLASLGASSGIIDLLPSPSAATNWTAGLRVDSSEMIFKFDGRQGAKIPDGIVPKNLTDQFTITMWMKHGPSPGVRAEKETILCNSDKTGESLAQPFHRHPSGCPFCPSWLGMDTAKVDVEEKQKPERNPPNIYFGKHNNAGGGQGQEIFSKIPISILGSFANPEAKHGPPDIGRAQPCHSEPLTILLPAILWLHSQER</sequence>
<dbReference type="Proteomes" id="UP001266305">
    <property type="component" value="Unassembled WGS sequence"/>
</dbReference>
<accession>A0ABQ9U036</accession>
<reference evidence="1 2" key="1">
    <citation type="submission" date="2023-05" db="EMBL/GenBank/DDBJ databases">
        <title>B98-5 Cell Line De Novo Hybrid Assembly: An Optical Mapping Approach.</title>
        <authorList>
            <person name="Kananen K."/>
            <person name="Auerbach J.A."/>
            <person name="Kautto E."/>
            <person name="Blachly J.S."/>
        </authorList>
    </citation>
    <scope>NUCLEOTIDE SEQUENCE [LARGE SCALE GENOMIC DNA]</scope>
    <source>
        <strain evidence="1">B95-8</strain>
        <tissue evidence="1">Cell line</tissue>
    </source>
</reference>
<protein>
    <submittedName>
        <fullName evidence="1">Uncharacterized protein</fullName>
    </submittedName>
</protein>
<gene>
    <name evidence="1" type="ORF">P7K49_031679</name>
</gene>
<proteinExistence type="predicted"/>
<keyword evidence="2" id="KW-1185">Reference proteome</keyword>
<comment type="caution">
    <text evidence="1">The sequence shown here is derived from an EMBL/GenBank/DDBJ whole genome shotgun (WGS) entry which is preliminary data.</text>
</comment>
<name>A0ABQ9U036_SAGOE</name>
<dbReference type="PANTHER" id="PTHR14139:SF3">
    <property type="entry name" value="CALSYNTENIN-2"/>
    <property type="match status" value="1"/>
</dbReference>
<dbReference type="InterPro" id="IPR013320">
    <property type="entry name" value="ConA-like_dom_sf"/>
</dbReference>
<evidence type="ECO:0000313" key="1">
    <source>
        <dbReference type="EMBL" id="KAK2090423.1"/>
    </source>
</evidence>
<dbReference type="PANTHER" id="PTHR14139">
    <property type="entry name" value="CALSYNTENIN"/>
    <property type="match status" value="1"/>
</dbReference>
<dbReference type="SUPFAM" id="SSF49899">
    <property type="entry name" value="Concanavalin A-like lectins/glucanases"/>
    <property type="match status" value="1"/>
</dbReference>
<organism evidence="1 2">
    <name type="scientific">Saguinus oedipus</name>
    <name type="common">Cotton-top tamarin</name>
    <name type="synonym">Oedipomidas oedipus</name>
    <dbReference type="NCBI Taxonomy" id="9490"/>
    <lineage>
        <taxon>Eukaryota</taxon>
        <taxon>Metazoa</taxon>
        <taxon>Chordata</taxon>
        <taxon>Craniata</taxon>
        <taxon>Vertebrata</taxon>
        <taxon>Euteleostomi</taxon>
        <taxon>Mammalia</taxon>
        <taxon>Eutheria</taxon>
        <taxon>Euarchontoglires</taxon>
        <taxon>Primates</taxon>
        <taxon>Haplorrhini</taxon>
        <taxon>Platyrrhini</taxon>
        <taxon>Cebidae</taxon>
        <taxon>Callitrichinae</taxon>
        <taxon>Saguinus</taxon>
    </lineage>
</organism>
<evidence type="ECO:0000313" key="2">
    <source>
        <dbReference type="Proteomes" id="UP001266305"/>
    </source>
</evidence>
<dbReference type="EMBL" id="JASSZA010000017">
    <property type="protein sequence ID" value="KAK2090423.1"/>
    <property type="molecule type" value="Genomic_DNA"/>
</dbReference>